<dbReference type="RefSeq" id="WP_128939378.1">
    <property type="nucleotide sequence ID" value="NZ_RDRA01000006.1"/>
</dbReference>
<comment type="caution">
    <text evidence="3">The sequence shown here is derived from an EMBL/GenBank/DDBJ whole genome shotgun (WGS) entry which is preliminary data.</text>
</comment>
<dbReference type="Gene3D" id="3.40.50.2000">
    <property type="entry name" value="Glycogen Phosphorylase B"/>
    <property type="match status" value="2"/>
</dbReference>
<reference evidence="3 4" key="1">
    <citation type="submission" date="2018-10" db="EMBL/GenBank/DDBJ databases">
        <title>Bradyrhizobium sp. nov., isolated from effective nodules of peanut in China.</title>
        <authorList>
            <person name="Li Y."/>
        </authorList>
    </citation>
    <scope>NUCLEOTIDE SEQUENCE [LARGE SCALE GENOMIC DNA]</scope>
    <source>
        <strain evidence="3 4">CCBAU 51781</strain>
    </source>
</reference>
<dbReference type="InterPro" id="IPR001296">
    <property type="entry name" value="Glyco_trans_1"/>
</dbReference>
<proteinExistence type="predicted"/>
<feature type="domain" description="Glycosyl transferase family 1" evidence="1">
    <location>
        <begin position="195"/>
        <end position="363"/>
    </location>
</feature>
<dbReference type="Pfam" id="PF00534">
    <property type="entry name" value="Glycos_transf_1"/>
    <property type="match status" value="1"/>
</dbReference>
<evidence type="ECO:0000259" key="2">
    <source>
        <dbReference type="Pfam" id="PF13439"/>
    </source>
</evidence>
<dbReference type="InterPro" id="IPR028098">
    <property type="entry name" value="Glyco_trans_4-like_N"/>
</dbReference>
<evidence type="ECO:0000313" key="4">
    <source>
        <dbReference type="Proteomes" id="UP000289946"/>
    </source>
</evidence>
<gene>
    <name evidence="3" type="ORF">EAS62_11610</name>
</gene>
<accession>A0ABY0DMS4</accession>
<name>A0ABY0DMS4_9BRAD</name>
<dbReference type="PANTHER" id="PTHR12526">
    <property type="entry name" value="GLYCOSYLTRANSFERASE"/>
    <property type="match status" value="1"/>
</dbReference>
<dbReference type="Proteomes" id="UP000289946">
    <property type="component" value="Unassembled WGS sequence"/>
</dbReference>
<dbReference type="Pfam" id="PF13439">
    <property type="entry name" value="Glyco_transf_4"/>
    <property type="match status" value="1"/>
</dbReference>
<keyword evidence="4" id="KW-1185">Reference proteome</keyword>
<organism evidence="3 4">
    <name type="scientific">Bradyrhizobium zhanjiangense</name>
    <dbReference type="NCBI Taxonomy" id="1325107"/>
    <lineage>
        <taxon>Bacteria</taxon>
        <taxon>Pseudomonadati</taxon>
        <taxon>Pseudomonadota</taxon>
        <taxon>Alphaproteobacteria</taxon>
        <taxon>Hyphomicrobiales</taxon>
        <taxon>Nitrobacteraceae</taxon>
        <taxon>Bradyrhizobium</taxon>
    </lineage>
</organism>
<protein>
    <submittedName>
        <fullName evidence="3">Glycosyltransferase family 1 protein</fullName>
    </submittedName>
</protein>
<evidence type="ECO:0000313" key="3">
    <source>
        <dbReference type="EMBL" id="RXG96249.1"/>
    </source>
</evidence>
<evidence type="ECO:0000259" key="1">
    <source>
        <dbReference type="Pfam" id="PF00534"/>
    </source>
</evidence>
<feature type="domain" description="Glycosyltransferase subfamily 4-like N-terminal" evidence="2">
    <location>
        <begin position="19"/>
        <end position="184"/>
    </location>
</feature>
<sequence>MTSKDGTVLFLEHEASRTGASIFLLRLLSWLRTDSNFDFRILAGRWGELLPEFRSVGMVDAFEPEPKLAYRFIRRLKSNNWQQSKHLHALREKLAQSDIRLIYANSVASARMLDFLSFLQCPVICHVHELNGAIQTLGSQSIHILEKYKPHYIAVSHAVAENLTRKHRIPANRVRVIYGFVPVSEFSPREANLQESIRREIGIPRETKIICGCGSIEHRKGTDIFVEVARTVIRRNEALPAHFVWIGGTPDGVETMRKRLTRLGLTDRVHFIGSKSNVAPYFEAADIFLLTSREDPFPLVMLEAALHKTPIVCFDQTGGAPEFLLNDSGFVVPKFDIEKMSDKVMELLASPHLCKQMGEAARQKVISCHELSLGAQQIANVIGERLGLRSARLALNDSISNARRDTF</sequence>
<dbReference type="SUPFAM" id="SSF53756">
    <property type="entry name" value="UDP-Glycosyltransferase/glycogen phosphorylase"/>
    <property type="match status" value="1"/>
</dbReference>
<dbReference type="EMBL" id="RDRA01000006">
    <property type="protein sequence ID" value="RXG96249.1"/>
    <property type="molecule type" value="Genomic_DNA"/>
</dbReference>
<dbReference type="CDD" id="cd03801">
    <property type="entry name" value="GT4_PimA-like"/>
    <property type="match status" value="1"/>
</dbReference>